<gene>
    <name evidence="2" type="ORF">ABID12_002043</name>
</gene>
<comment type="caution">
    <text evidence="2">The sequence shown here is derived from an EMBL/GenBank/DDBJ whole genome shotgun (WGS) entry which is preliminary data.</text>
</comment>
<keyword evidence="1" id="KW-0812">Transmembrane</keyword>
<organism evidence="2 3">
    <name type="scientific">Martelella mangrovi</name>
    <dbReference type="NCBI Taxonomy" id="1397477"/>
    <lineage>
        <taxon>Bacteria</taxon>
        <taxon>Pseudomonadati</taxon>
        <taxon>Pseudomonadota</taxon>
        <taxon>Alphaproteobacteria</taxon>
        <taxon>Hyphomicrobiales</taxon>
        <taxon>Aurantimonadaceae</taxon>
        <taxon>Martelella</taxon>
    </lineage>
</organism>
<dbReference type="Proteomes" id="UP001549164">
    <property type="component" value="Unassembled WGS sequence"/>
</dbReference>
<evidence type="ECO:0000313" key="3">
    <source>
        <dbReference type="Proteomes" id="UP001549164"/>
    </source>
</evidence>
<keyword evidence="1" id="KW-1133">Transmembrane helix</keyword>
<accession>A0ABV2IB09</accession>
<keyword evidence="1" id="KW-0472">Membrane</keyword>
<feature type="transmembrane region" description="Helical" evidence="1">
    <location>
        <begin position="47"/>
        <end position="73"/>
    </location>
</feature>
<dbReference type="EMBL" id="JBEPLY010000005">
    <property type="protein sequence ID" value="MET3600103.1"/>
    <property type="molecule type" value="Genomic_DNA"/>
</dbReference>
<keyword evidence="3" id="KW-1185">Reference proteome</keyword>
<evidence type="ECO:0000256" key="1">
    <source>
        <dbReference type="SAM" id="Phobius"/>
    </source>
</evidence>
<evidence type="ECO:0008006" key="4">
    <source>
        <dbReference type="Google" id="ProtNLM"/>
    </source>
</evidence>
<reference evidence="2 3" key="1">
    <citation type="submission" date="2024-06" db="EMBL/GenBank/DDBJ databases">
        <title>Genomic Encyclopedia of Type Strains, Phase IV (KMG-IV): sequencing the most valuable type-strain genomes for metagenomic binning, comparative biology and taxonomic classification.</title>
        <authorList>
            <person name="Goeker M."/>
        </authorList>
    </citation>
    <scope>NUCLEOTIDE SEQUENCE [LARGE SCALE GENOMIC DNA]</scope>
    <source>
        <strain evidence="2 3">DSM 28102</strain>
    </source>
</reference>
<evidence type="ECO:0000313" key="2">
    <source>
        <dbReference type="EMBL" id="MET3600103.1"/>
    </source>
</evidence>
<sequence>MSYQMAHPHLVNDGIIGPATIAQLRRDMKALRDAAQKSGASAAASGAIAWASGLPVGWIVTGVVIIAIGWFAWRYRDVIARRINTLTGHEVEV</sequence>
<protein>
    <recommendedName>
        <fullName evidence="4">Peptidoglycan binding-like domain-containing protein</fullName>
    </recommendedName>
</protein>
<name>A0ABV2IB09_9HYPH</name>
<proteinExistence type="predicted"/>